<proteinExistence type="predicted"/>
<accession>A0A1B6FP68</accession>
<dbReference type="EMBL" id="GECZ01017787">
    <property type="protein sequence ID" value="JAS51982.1"/>
    <property type="molecule type" value="Transcribed_RNA"/>
</dbReference>
<evidence type="ECO:0000256" key="1">
    <source>
        <dbReference type="SAM" id="MobiDB-lite"/>
    </source>
</evidence>
<feature type="region of interest" description="Disordered" evidence="1">
    <location>
        <begin position="1"/>
        <end position="22"/>
    </location>
</feature>
<organism evidence="2">
    <name type="scientific">Cuerna arida</name>
    <dbReference type="NCBI Taxonomy" id="1464854"/>
    <lineage>
        <taxon>Eukaryota</taxon>
        <taxon>Metazoa</taxon>
        <taxon>Ecdysozoa</taxon>
        <taxon>Arthropoda</taxon>
        <taxon>Hexapoda</taxon>
        <taxon>Insecta</taxon>
        <taxon>Pterygota</taxon>
        <taxon>Neoptera</taxon>
        <taxon>Paraneoptera</taxon>
        <taxon>Hemiptera</taxon>
        <taxon>Auchenorrhyncha</taxon>
        <taxon>Membracoidea</taxon>
        <taxon>Cicadellidae</taxon>
        <taxon>Cicadellinae</taxon>
        <taxon>Proconiini</taxon>
        <taxon>Cuerna</taxon>
    </lineage>
</organism>
<feature type="non-terminal residue" evidence="2">
    <location>
        <position position="117"/>
    </location>
</feature>
<protein>
    <submittedName>
        <fullName evidence="2">Uncharacterized protein</fullName>
    </submittedName>
</protein>
<name>A0A1B6FP68_9HEMI</name>
<evidence type="ECO:0000313" key="2">
    <source>
        <dbReference type="EMBL" id="JAS51982.1"/>
    </source>
</evidence>
<dbReference type="AlphaFoldDB" id="A0A1B6FP68"/>
<feature type="non-terminal residue" evidence="2">
    <location>
        <position position="1"/>
    </location>
</feature>
<reference evidence="2" key="1">
    <citation type="submission" date="2015-11" db="EMBL/GenBank/DDBJ databases">
        <title>De novo transcriptome assembly of four potential Pierce s Disease insect vectors from Arizona vineyards.</title>
        <authorList>
            <person name="Tassone E.E."/>
        </authorList>
    </citation>
    <scope>NUCLEOTIDE SEQUENCE</scope>
</reference>
<sequence>AAPRHENRRSTTNGHNWPPFCNDAPTSYQFQSQPENFANPDHDHSAWAFPDDRLNSNNYAWNSRNFDMPNLQNLGITGQGGGMSPSNGNLNTFGGGASLAPNLLTSALRQAVWGIFN</sequence>
<gene>
    <name evidence="2" type="ORF">g.49961</name>
</gene>